<protein>
    <submittedName>
        <fullName evidence="1">Uncharacterized protein</fullName>
    </submittedName>
</protein>
<dbReference type="EMBL" id="FNAN01000022">
    <property type="protein sequence ID" value="SDG75263.1"/>
    <property type="molecule type" value="Genomic_DNA"/>
</dbReference>
<name>A0A1G7WTM0_9BACT</name>
<gene>
    <name evidence="1" type="ORF">SAMN04487996_122162</name>
</gene>
<accession>A0A1G7WTM0</accession>
<reference evidence="2" key="1">
    <citation type="submission" date="2016-10" db="EMBL/GenBank/DDBJ databases">
        <authorList>
            <person name="Varghese N."/>
            <person name="Submissions S."/>
        </authorList>
    </citation>
    <scope>NUCLEOTIDE SEQUENCE [LARGE SCALE GENOMIC DNA]</scope>
    <source>
        <strain evidence="2">DSM 25329</strain>
    </source>
</reference>
<evidence type="ECO:0000313" key="1">
    <source>
        <dbReference type="EMBL" id="SDG75263.1"/>
    </source>
</evidence>
<dbReference type="Proteomes" id="UP000198748">
    <property type="component" value="Unassembled WGS sequence"/>
</dbReference>
<evidence type="ECO:0000313" key="2">
    <source>
        <dbReference type="Proteomes" id="UP000198748"/>
    </source>
</evidence>
<keyword evidence="2" id="KW-1185">Reference proteome</keyword>
<sequence length="123" mass="13576">MPRVKVTYELTIADGFIDIISVIFDDTAVVDLENEKVSPPPPNYKSKGQSDYQIFPDNQFANIKVVAGGTPGFRWSMRVTFTILNASLQPVGQPFSPDTTIEGVADQNGNANFNKSVLWKKLP</sequence>
<dbReference type="AlphaFoldDB" id="A0A1G7WTM0"/>
<proteinExistence type="predicted"/>
<organism evidence="1 2">
    <name type="scientific">Dyadobacter soli</name>
    <dbReference type="NCBI Taxonomy" id="659014"/>
    <lineage>
        <taxon>Bacteria</taxon>
        <taxon>Pseudomonadati</taxon>
        <taxon>Bacteroidota</taxon>
        <taxon>Cytophagia</taxon>
        <taxon>Cytophagales</taxon>
        <taxon>Spirosomataceae</taxon>
        <taxon>Dyadobacter</taxon>
    </lineage>
</organism>
<dbReference type="STRING" id="659014.SAMN04487996_122162"/>
<dbReference type="RefSeq" id="WP_090156785.1">
    <property type="nucleotide sequence ID" value="NZ_FNAN01000022.1"/>
</dbReference>